<comment type="similarity">
    <text evidence="1">Belongs to the sigma-70 factor family. ECF subfamily.</text>
</comment>
<dbReference type="SUPFAM" id="SSF88946">
    <property type="entry name" value="Sigma2 domain of RNA polymerase sigma factors"/>
    <property type="match status" value="1"/>
</dbReference>
<dbReference type="Gene3D" id="1.10.10.10">
    <property type="entry name" value="Winged helix-like DNA-binding domain superfamily/Winged helix DNA-binding domain"/>
    <property type="match status" value="1"/>
</dbReference>
<feature type="compositionally biased region" description="Pro residues" evidence="6">
    <location>
        <begin position="344"/>
        <end position="363"/>
    </location>
</feature>
<evidence type="ECO:0000313" key="9">
    <source>
        <dbReference type="EMBL" id="MEV0972785.1"/>
    </source>
</evidence>
<dbReference type="Gene3D" id="1.10.1740.10">
    <property type="match status" value="1"/>
</dbReference>
<dbReference type="RefSeq" id="WP_358138163.1">
    <property type="nucleotide sequence ID" value="NZ_JBFALK010000018.1"/>
</dbReference>
<dbReference type="InterPro" id="IPR007627">
    <property type="entry name" value="RNA_pol_sigma70_r2"/>
</dbReference>
<dbReference type="PANTHER" id="PTHR43133">
    <property type="entry name" value="RNA POLYMERASE ECF-TYPE SIGMA FACTO"/>
    <property type="match status" value="1"/>
</dbReference>
<reference evidence="9 10" key="1">
    <citation type="submission" date="2024-06" db="EMBL/GenBank/DDBJ databases">
        <title>The Natural Products Discovery Center: Release of the First 8490 Sequenced Strains for Exploring Actinobacteria Biosynthetic Diversity.</title>
        <authorList>
            <person name="Kalkreuter E."/>
            <person name="Kautsar S.A."/>
            <person name="Yang D."/>
            <person name="Bader C.D."/>
            <person name="Teijaro C.N."/>
            <person name="Fluegel L."/>
            <person name="Davis C.M."/>
            <person name="Simpson J.R."/>
            <person name="Lauterbach L."/>
            <person name="Steele A.D."/>
            <person name="Gui C."/>
            <person name="Meng S."/>
            <person name="Li G."/>
            <person name="Viehrig K."/>
            <person name="Ye F."/>
            <person name="Su P."/>
            <person name="Kiefer A.F."/>
            <person name="Nichols A."/>
            <person name="Cepeda A.J."/>
            <person name="Yan W."/>
            <person name="Fan B."/>
            <person name="Jiang Y."/>
            <person name="Adhikari A."/>
            <person name="Zheng C.-J."/>
            <person name="Schuster L."/>
            <person name="Cowan T.M."/>
            <person name="Smanski M.J."/>
            <person name="Chevrette M.G."/>
            <person name="De Carvalho L.P.S."/>
            <person name="Shen B."/>
        </authorList>
    </citation>
    <scope>NUCLEOTIDE SEQUENCE [LARGE SCALE GENOMIC DNA]</scope>
    <source>
        <strain evidence="9 10">NPDC050100</strain>
    </source>
</reference>
<accession>A0ABV3GMF6</accession>
<feature type="compositionally biased region" description="Gly residues" evidence="6">
    <location>
        <begin position="324"/>
        <end position="333"/>
    </location>
</feature>
<evidence type="ECO:0000313" key="10">
    <source>
        <dbReference type="Proteomes" id="UP001551675"/>
    </source>
</evidence>
<dbReference type="InterPro" id="IPR027383">
    <property type="entry name" value="Znf_put"/>
</dbReference>
<dbReference type="Proteomes" id="UP001551675">
    <property type="component" value="Unassembled WGS sequence"/>
</dbReference>
<dbReference type="InterPro" id="IPR013325">
    <property type="entry name" value="RNA_pol_sigma_r2"/>
</dbReference>
<dbReference type="InterPro" id="IPR041916">
    <property type="entry name" value="Anti_sigma_zinc_sf"/>
</dbReference>
<feature type="domain" description="Putative zinc-finger" evidence="8">
    <location>
        <begin position="179"/>
        <end position="213"/>
    </location>
</feature>
<feature type="compositionally biased region" description="Basic and acidic residues" evidence="6">
    <location>
        <begin position="745"/>
        <end position="763"/>
    </location>
</feature>
<name>A0ABV3GMF6_MICGL</name>
<feature type="compositionally biased region" description="Low complexity" evidence="6">
    <location>
        <begin position="364"/>
        <end position="389"/>
    </location>
</feature>
<feature type="compositionally biased region" description="Basic and acidic residues" evidence="6">
    <location>
        <begin position="304"/>
        <end position="323"/>
    </location>
</feature>
<dbReference type="PANTHER" id="PTHR43133:SF8">
    <property type="entry name" value="RNA POLYMERASE SIGMA FACTOR HI_1459-RELATED"/>
    <property type="match status" value="1"/>
</dbReference>
<feature type="domain" description="RNA polymerase sigma-70 region 2" evidence="7">
    <location>
        <begin position="27"/>
        <end position="86"/>
    </location>
</feature>
<evidence type="ECO:0000259" key="7">
    <source>
        <dbReference type="Pfam" id="PF04542"/>
    </source>
</evidence>
<dbReference type="InterPro" id="IPR039425">
    <property type="entry name" value="RNA_pol_sigma-70-like"/>
</dbReference>
<dbReference type="InterPro" id="IPR036388">
    <property type="entry name" value="WH-like_DNA-bd_sf"/>
</dbReference>
<keyword evidence="3" id="KW-0731">Sigma factor</keyword>
<feature type="region of interest" description="Disordered" evidence="6">
    <location>
        <begin position="732"/>
        <end position="772"/>
    </location>
</feature>
<evidence type="ECO:0000256" key="3">
    <source>
        <dbReference type="ARBA" id="ARBA00023082"/>
    </source>
</evidence>
<dbReference type="Gene3D" id="1.10.10.1320">
    <property type="entry name" value="Anti-sigma factor, zinc-finger domain"/>
    <property type="match status" value="1"/>
</dbReference>
<evidence type="ECO:0000256" key="6">
    <source>
        <dbReference type="SAM" id="MobiDB-lite"/>
    </source>
</evidence>
<keyword evidence="5" id="KW-0804">Transcription</keyword>
<keyword evidence="10" id="KW-1185">Reference proteome</keyword>
<dbReference type="InterPro" id="IPR013324">
    <property type="entry name" value="RNA_pol_sigma_r3/r4-like"/>
</dbReference>
<dbReference type="Pfam" id="PF04542">
    <property type="entry name" value="Sigma70_r2"/>
    <property type="match status" value="1"/>
</dbReference>
<keyword evidence="4" id="KW-0238">DNA-binding</keyword>
<organism evidence="9 10">
    <name type="scientific">Microtetraspora glauca</name>
    <dbReference type="NCBI Taxonomy" id="1996"/>
    <lineage>
        <taxon>Bacteria</taxon>
        <taxon>Bacillati</taxon>
        <taxon>Actinomycetota</taxon>
        <taxon>Actinomycetes</taxon>
        <taxon>Streptosporangiales</taxon>
        <taxon>Streptosporangiaceae</taxon>
        <taxon>Microtetraspora</taxon>
    </lineage>
</organism>
<feature type="compositionally biased region" description="Low complexity" evidence="6">
    <location>
        <begin position="406"/>
        <end position="431"/>
    </location>
</feature>
<evidence type="ECO:0000256" key="1">
    <source>
        <dbReference type="ARBA" id="ARBA00010641"/>
    </source>
</evidence>
<gene>
    <name evidence="9" type="ORF">AB0I59_29630</name>
</gene>
<sequence>MSAGIRQTDAELLDAVRGGNVSAYAPLFDRHVAAARSLAGQMVEGEAEAEDIVSETFAAVLNAIRSGGGPESAFRPYLLTALRRTAAGETDEDALGTPYVDPAYAGLERSLVATAYFSLPERWRMVLWHTEVETCGAAEIAPMLGLSVKGVATLAYRAREGLRQAFLQIHLDGGPLPGCRVMVEKMAAYVRGGLTRRETRLVDGHVADCVDCRTVFLELSDVVQGLRVVVGPLVAGPFLTGYLAALRGAATAGGGGRTGVGRWVRRVPLAYWAAAAGTAAAAAGGLFLSDVVIGGGHPSAQGVHDGRGSYDGHGSRDGRDGSGGDRGTGGIGDHGADGGHGRPQPVPSPPVVSPPAPSPPVPSPSGLSPSGLSPSGLSPSGRASAARSPEGPSHPGVPPLSPFHRSSPAASPAVSVSVSPVPSSSASPAPSGGARDPGETTPEPPVVERPFMSKEQAQAPVPRVARLAATVEPVGGLVRARRGIVAVRLRNTGNAASQEVEAAVDLPKGVVPATVGGRRGHAASAETADGWACRTSGKGVRCAHDALAAGQATSLFLPVNVSGDAPEDRGPTVRVRAGALRAAATSAKGVRASGATARFATDGHVTGQAVGNALSGCPPKRTTCTEKVLVDLDKDPATRSSSPARLTLPSRSRVLWAGLYWSAGGEGTAPAGDVRVRAPRSRHYVTVHAAEVSRRTLPTGTGYLAFADVTGLVRAGGPAGVWWVADASIRTGPSRVSASSGRASGGRDSRASDSRASDSRASDGAKGSAGSAGRAGWTLVVVASDPRQPYGQAAVLETASLLRGGGPLNVTLGGLAAGGRQAKLDVLTWPGKAGPRRDSVTLRGQSPVLNILTRKDVLLFGVAAISVPALP</sequence>
<proteinExistence type="inferred from homology"/>
<keyword evidence="2" id="KW-0805">Transcription regulation</keyword>
<comment type="caution">
    <text evidence="9">The sequence shown here is derived from an EMBL/GenBank/DDBJ whole genome shotgun (WGS) entry which is preliminary data.</text>
</comment>
<evidence type="ECO:0000256" key="4">
    <source>
        <dbReference type="ARBA" id="ARBA00023125"/>
    </source>
</evidence>
<evidence type="ECO:0000256" key="5">
    <source>
        <dbReference type="ARBA" id="ARBA00023163"/>
    </source>
</evidence>
<evidence type="ECO:0000256" key="2">
    <source>
        <dbReference type="ARBA" id="ARBA00023015"/>
    </source>
</evidence>
<feature type="region of interest" description="Disordered" evidence="6">
    <location>
        <begin position="299"/>
        <end position="447"/>
    </location>
</feature>
<dbReference type="EMBL" id="JBFALK010000018">
    <property type="protein sequence ID" value="MEV0972785.1"/>
    <property type="molecule type" value="Genomic_DNA"/>
</dbReference>
<dbReference type="SUPFAM" id="SSF88659">
    <property type="entry name" value="Sigma3 and sigma4 domains of RNA polymerase sigma factors"/>
    <property type="match status" value="1"/>
</dbReference>
<dbReference type="Pfam" id="PF13490">
    <property type="entry name" value="zf-HC2"/>
    <property type="match status" value="1"/>
</dbReference>
<evidence type="ECO:0000259" key="8">
    <source>
        <dbReference type="Pfam" id="PF13490"/>
    </source>
</evidence>
<protein>
    <submittedName>
        <fullName evidence="9">Sigma factor</fullName>
    </submittedName>
</protein>